<evidence type="ECO:0000313" key="1">
    <source>
        <dbReference type="EMBL" id="HIZ74967.1"/>
    </source>
</evidence>
<sequence>MSAGRQKEFVQNEPGRKKGGNYHYVTKFLTDMITEPFSLVMYDHHTDMQQPLFPQLTSCENWAADVLRDNPFLEKLLLDVFRHQRVIGVDICGECSLTEPLPELMEGREVNRETYELLYRFLSELFQKYE</sequence>
<evidence type="ECO:0008006" key="3">
    <source>
        <dbReference type="Google" id="ProtNLM"/>
    </source>
</evidence>
<name>A0A9D2GA15_9FIRM</name>
<proteinExistence type="predicted"/>
<reference evidence="1" key="2">
    <citation type="submission" date="2021-04" db="EMBL/GenBank/DDBJ databases">
        <authorList>
            <person name="Gilroy R."/>
        </authorList>
    </citation>
    <scope>NUCLEOTIDE SEQUENCE</scope>
    <source>
        <strain evidence="1">CHK196-3914</strain>
    </source>
</reference>
<reference evidence="1" key="1">
    <citation type="journal article" date="2021" name="PeerJ">
        <title>Extensive microbial diversity within the chicken gut microbiome revealed by metagenomics and culture.</title>
        <authorList>
            <person name="Gilroy R."/>
            <person name="Ravi A."/>
            <person name="Getino M."/>
            <person name="Pursley I."/>
            <person name="Horton D.L."/>
            <person name="Alikhan N.F."/>
            <person name="Baker D."/>
            <person name="Gharbi K."/>
            <person name="Hall N."/>
            <person name="Watson M."/>
            <person name="Adriaenssens E.M."/>
            <person name="Foster-Nyarko E."/>
            <person name="Jarju S."/>
            <person name="Secka A."/>
            <person name="Antonio M."/>
            <person name="Oren A."/>
            <person name="Chaudhuri R.R."/>
            <person name="La Ragione R."/>
            <person name="Hildebrand F."/>
            <person name="Pallen M.J."/>
        </authorList>
    </citation>
    <scope>NUCLEOTIDE SEQUENCE</scope>
    <source>
        <strain evidence="1">CHK196-3914</strain>
    </source>
</reference>
<protein>
    <recommendedName>
        <fullName evidence="3">Arginase</fullName>
    </recommendedName>
</protein>
<gene>
    <name evidence="1" type="ORF">H9723_06975</name>
</gene>
<accession>A0A9D2GA15</accession>
<evidence type="ECO:0000313" key="2">
    <source>
        <dbReference type="Proteomes" id="UP000824116"/>
    </source>
</evidence>
<dbReference type="EMBL" id="DXAY01000163">
    <property type="protein sequence ID" value="HIZ74967.1"/>
    <property type="molecule type" value="Genomic_DNA"/>
</dbReference>
<dbReference type="Proteomes" id="UP000824116">
    <property type="component" value="Unassembled WGS sequence"/>
</dbReference>
<comment type="caution">
    <text evidence="1">The sequence shown here is derived from an EMBL/GenBank/DDBJ whole genome shotgun (WGS) entry which is preliminary data.</text>
</comment>
<dbReference type="AlphaFoldDB" id="A0A9D2GA15"/>
<organism evidence="1 2">
    <name type="scientific">Candidatus Mediterraneibacter stercoravium</name>
    <dbReference type="NCBI Taxonomy" id="2838685"/>
    <lineage>
        <taxon>Bacteria</taxon>
        <taxon>Bacillati</taxon>
        <taxon>Bacillota</taxon>
        <taxon>Clostridia</taxon>
        <taxon>Lachnospirales</taxon>
        <taxon>Lachnospiraceae</taxon>
        <taxon>Mediterraneibacter</taxon>
    </lineage>
</organism>